<evidence type="ECO:0008006" key="3">
    <source>
        <dbReference type="Google" id="ProtNLM"/>
    </source>
</evidence>
<dbReference type="KEGG" id="thel:IG193_00300"/>
<protein>
    <recommendedName>
        <fullName evidence="3">DNA primase small subunit</fullName>
    </recommendedName>
</protein>
<organism evidence="1 2">
    <name type="scientific">Infirmifilum lucidum</name>
    <dbReference type="NCBI Taxonomy" id="2776706"/>
    <lineage>
        <taxon>Archaea</taxon>
        <taxon>Thermoproteota</taxon>
        <taxon>Thermoprotei</taxon>
        <taxon>Thermofilales</taxon>
        <taxon>Thermofilaceae</taxon>
        <taxon>Infirmifilum</taxon>
    </lineage>
</organism>
<evidence type="ECO:0000313" key="1">
    <source>
        <dbReference type="EMBL" id="QOJ78942.1"/>
    </source>
</evidence>
<proteinExistence type="predicted"/>
<sequence length="400" mass="45423">MPSLAATYYYNASVLAEVAEFLRGRWVAVHCERRMKDGRPLLVRYWEGEPLKVGSKEDLARLYAQLRRLKPRAFYGTANIYRKLDSREDALDYTGNVALRTLTWDIDSTPEHWRATIEVARAIVGELEKEGVVKSVWLKWSGRGMHVHVHERAIPEDFLAQKGVLDATWSAVQLVLEKVRDRVQSINAKYGSKIKVENLMDPQRVFTAPLSLHRELDAVCVALKPEDLDDFEPSWTNPSSFKHNPRWREFEDGEAVSLAEKALRKVGGYLRKNRQGAAAGIAVQAVPARPGAVFREGLTLSSLRLKERPGPLYRRRLLYNPRLAVEFLEDILSHYVLGDITREEVISLVSSTLNVTLLTQGYAPEDLEKLQDLYGQALQILRAARSPEDVKRALSGPREQ</sequence>
<dbReference type="Proteomes" id="UP000594121">
    <property type="component" value="Chromosome"/>
</dbReference>
<dbReference type="Gene3D" id="3.90.920.10">
    <property type="entry name" value="DNA primase, PRIM domain"/>
    <property type="match status" value="1"/>
</dbReference>
<accession>A0A7L9FHV3</accession>
<dbReference type="RefSeq" id="WP_192818914.1">
    <property type="nucleotide sequence ID" value="NZ_CP062310.1"/>
</dbReference>
<dbReference type="InParanoid" id="A0A7L9FHV3"/>
<dbReference type="EMBL" id="CP062310">
    <property type="protein sequence ID" value="QOJ78942.1"/>
    <property type="molecule type" value="Genomic_DNA"/>
</dbReference>
<keyword evidence="2" id="KW-1185">Reference proteome</keyword>
<gene>
    <name evidence="1" type="ORF">IG193_00300</name>
</gene>
<dbReference type="AlphaFoldDB" id="A0A7L9FHV3"/>
<name>A0A7L9FHV3_9CREN</name>
<dbReference type="GeneID" id="59148290"/>
<evidence type="ECO:0000313" key="2">
    <source>
        <dbReference type="Proteomes" id="UP000594121"/>
    </source>
</evidence>
<dbReference type="SUPFAM" id="SSF56747">
    <property type="entry name" value="Prim-pol domain"/>
    <property type="match status" value="1"/>
</dbReference>
<reference evidence="1 2" key="1">
    <citation type="submission" date="2020-10" db="EMBL/GenBank/DDBJ databases">
        <title>Thermofilum lucidum 3507LT sp. nov. a novel member of Thermofilaceae family isolated from Chile hot spring, and proposal of description order Thermofilales.</title>
        <authorList>
            <person name="Zayulina K.S."/>
            <person name="Elcheninov A.G."/>
            <person name="Toshchakov S.V."/>
            <person name="Kublanov I.V."/>
        </authorList>
    </citation>
    <scope>NUCLEOTIDE SEQUENCE [LARGE SCALE GENOMIC DNA]</scope>
    <source>
        <strain evidence="1 2">3507LT</strain>
    </source>
</reference>